<feature type="domain" description="Butirosin biosynthesis protein H N-terminal" evidence="1">
    <location>
        <begin position="15"/>
        <end position="146"/>
    </location>
</feature>
<dbReference type="Proteomes" id="UP000261080">
    <property type="component" value="Unassembled WGS sequence"/>
</dbReference>
<gene>
    <name evidence="2" type="ORF">DW016_10115</name>
</gene>
<keyword evidence="3" id="KW-1185">Reference proteome</keyword>
<sequence length="319" mass="37643">MQKLKDLYQTDQGVHCQFSSLANVVNYYNPNIKSSNLFFNGGYFKTHYRFEEGQGLSDIRLTNEFGKIYKKFFLKNQIKNQIIEYQENEDEFRNYIKNEVDSFRPVLVAVMTNYLNYSSSYQTGYTNKHFIVILDVTKNGYIISDCFVPTHPSSLFVGEIEKEVFWNAFSAFKKTIISLESEKISKLQATNNKKFHIESNNFEDEELSIFANDLRRLPELFSEKEIYEQIPSLCFKIQFDSIIPARKMLLKAFDEYPSGVGTVYKEKVQEFIYRWQNIVYILIKISRRLSQQSLNTLNESVLSLLEDEKRFFKSVMEEN</sequence>
<dbReference type="RefSeq" id="WP_053768784.1">
    <property type="nucleotide sequence ID" value="NZ_CP173694.1"/>
</dbReference>
<dbReference type="InterPro" id="IPR026935">
    <property type="entry name" value="BtrH_N"/>
</dbReference>
<comment type="caution">
    <text evidence="2">The sequence shown here is derived from an EMBL/GenBank/DDBJ whole genome shotgun (WGS) entry which is preliminary data.</text>
</comment>
<dbReference type="Gene3D" id="3.90.70.10">
    <property type="entry name" value="Cysteine proteinases"/>
    <property type="match status" value="1"/>
</dbReference>
<name>A0A3E3K0T5_9FIRM</name>
<dbReference type="EMBL" id="QVLX01000005">
    <property type="protein sequence ID" value="RGE86410.1"/>
    <property type="molecule type" value="Genomic_DNA"/>
</dbReference>
<evidence type="ECO:0000259" key="1">
    <source>
        <dbReference type="Pfam" id="PF14399"/>
    </source>
</evidence>
<dbReference type="Pfam" id="PF14399">
    <property type="entry name" value="BtrH_N"/>
    <property type="match status" value="1"/>
</dbReference>
<proteinExistence type="predicted"/>
<evidence type="ECO:0000313" key="2">
    <source>
        <dbReference type="EMBL" id="RGE86410.1"/>
    </source>
</evidence>
<dbReference type="AlphaFoldDB" id="A0A3E3K0T5"/>
<accession>A0A3E3K0T5</accession>
<organism evidence="2 3">
    <name type="scientific">Sellimonas intestinalis</name>
    <dbReference type="NCBI Taxonomy" id="1653434"/>
    <lineage>
        <taxon>Bacteria</taxon>
        <taxon>Bacillati</taxon>
        <taxon>Bacillota</taxon>
        <taxon>Clostridia</taxon>
        <taxon>Lachnospirales</taxon>
        <taxon>Lachnospiraceae</taxon>
        <taxon>Sellimonas</taxon>
    </lineage>
</organism>
<protein>
    <recommendedName>
        <fullName evidence="1">Butirosin biosynthesis protein H N-terminal domain-containing protein</fullName>
    </recommendedName>
</protein>
<dbReference type="GeneID" id="97193291"/>
<evidence type="ECO:0000313" key="3">
    <source>
        <dbReference type="Proteomes" id="UP000261080"/>
    </source>
</evidence>
<reference evidence="2 3" key="1">
    <citation type="submission" date="2018-08" db="EMBL/GenBank/DDBJ databases">
        <title>A genome reference for cultivated species of the human gut microbiota.</title>
        <authorList>
            <person name="Zou Y."/>
            <person name="Xue W."/>
            <person name="Luo G."/>
        </authorList>
    </citation>
    <scope>NUCLEOTIDE SEQUENCE [LARGE SCALE GENOMIC DNA]</scope>
    <source>
        <strain evidence="2 3">AF37-2AT</strain>
    </source>
</reference>